<feature type="region of interest" description="Disordered" evidence="1">
    <location>
        <begin position="141"/>
        <end position="169"/>
    </location>
</feature>
<dbReference type="GeneID" id="38111398"/>
<gene>
    <name evidence="2" type="ORF">DSM5745_01028</name>
</gene>
<dbReference type="AlphaFoldDB" id="A0A3D8T566"/>
<dbReference type="Proteomes" id="UP000256690">
    <property type="component" value="Unassembled WGS sequence"/>
</dbReference>
<comment type="caution">
    <text evidence="2">The sequence shown here is derived from an EMBL/GenBank/DDBJ whole genome shotgun (WGS) entry which is preliminary data.</text>
</comment>
<sequence length="237" mass="27372">MDSTPTDPNSNPETYSKPNLPVFAPLYPSPIRILVKTLTHLVPSDGVVPDAEDDLHADKLISMLDRICKHVWGCPYEPGNHRWYAHGDDEFGYNNRLCFFLVDLGTAPEGGDEDVEVRAFEWDGSEFKPNAEMLQIKDIQDELKETPFTPKPRSKPGQSDEGEDKPSVREMVRMRLRGLERVPNSELEYVRSHPEDMEWLKRKLRPRFYESLLKQIEDREMEMEMDHGEKESGEVPS</sequence>
<name>A0A3D8T566_9EURO</name>
<evidence type="ECO:0000256" key="1">
    <source>
        <dbReference type="SAM" id="MobiDB-lite"/>
    </source>
</evidence>
<proteinExistence type="predicted"/>
<evidence type="ECO:0000313" key="2">
    <source>
        <dbReference type="EMBL" id="RDW93706.1"/>
    </source>
</evidence>
<dbReference type="RefSeq" id="XP_026608889.1">
    <property type="nucleotide sequence ID" value="XM_026743044.1"/>
</dbReference>
<protein>
    <submittedName>
        <fullName evidence="2">Uncharacterized protein</fullName>
    </submittedName>
</protein>
<dbReference type="EMBL" id="PVWQ01000001">
    <property type="protein sequence ID" value="RDW93706.1"/>
    <property type="molecule type" value="Genomic_DNA"/>
</dbReference>
<reference evidence="2 3" key="1">
    <citation type="journal article" date="2018" name="IMA Fungus">
        <title>IMA Genome-F 9: Draft genome sequence of Annulohypoxylon stygium, Aspergillus mulundensis, Berkeleyomyces basicola (syn. Thielaviopsis basicola), Ceratocystis smalleyi, two Cercospora beticola strains, Coleophoma cylindrospora, Fusarium fracticaudum, Phialophora cf. hyalina, and Morchella septimelata.</title>
        <authorList>
            <person name="Wingfield B.D."/>
            <person name="Bills G.F."/>
            <person name="Dong Y."/>
            <person name="Huang W."/>
            <person name="Nel W.J."/>
            <person name="Swalarsk-Parry B.S."/>
            <person name="Vaghefi N."/>
            <person name="Wilken P.M."/>
            <person name="An Z."/>
            <person name="de Beer Z.W."/>
            <person name="De Vos L."/>
            <person name="Chen L."/>
            <person name="Duong T.A."/>
            <person name="Gao Y."/>
            <person name="Hammerbacher A."/>
            <person name="Kikkert J.R."/>
            <person name="Li Y."/>
            <person name="Li H."/>
            <person name="Li K."/>
            <person name="Li Q."/>
            <person name="Liu X."/>
            <person name="Ma X."/>
            <person name="Naidoo K."/>
            <person name="Pethybridge S.J."/>
            <person name="Sun J."/>
            <person name="Steenkamp E.T."/>
            <person name="van der Nest M.A."/>
            <person name="van Wyk S."/>
            <person name="Wingfield M.J."/>
            <person name="Xiong C."/>
            <person name="Yue Q."/>
            <person name="Zhang X."/>
        </authorList>
    </citation>
    <scope>NUCLEOTIDE SEQUENCE [LARGE SCALE GENOMIC DNA]</scope>
    <source>
        <strain evidence="2 3">DSM 5745</strain>
    </source>
</reference>
<organism evidence="2 3">
    <name type="scientific">Aspergillus mulundensis</name>
    <dbReference type="NCBI Taxonomy" id="1810919"/>
    <lineage>
        <taxon>Eukaryota</taxon>
        <taxon>Fungi</taxon>
        <taxon>Dikarya</taxon>
        <taxon>Ascomycota</taxon>
        <taxon>Pezizomycotina</taxon>
        <taxon>Eurotiomycetes</taxon>
        <taxon>Eurotiomycetidae</taxon>
        <taxon>Eurotiales</taxon>
        <taxon>Aspergillaceae</taxon>
        <taxon>Aspergillus</taxon>
        <taxon>Aspergillus subgen. Nidulantes</taxon>
    </lineage>
</organism>
<dbReference type="OrthoDB" id="4379079at2759"/>
<evidence type="ECO:0000313" key="3">
    <source>
        <dbReference type="Proteomes" id="UP000256690"/>
    </source>
</evidence>
<keyword evidence="3" id="KW-1185">Reference proteome</keyword>
<accession>A0A3D8T566</accession>